<dbReference type="EMBL" id="CP097901">
    <property type="protein sequence ID" value="WKC72024.1"/>
    <property type="molecule type" value="Genomic_DNA"/>
</dbReference>
<keyword evidence="2" id="KW-1185">Reference proteome</keyword>
<name>A0ABY9E2W3_9SPIR</name>
<dbReference type="Proteomes" id="UP001321460">
    <property type="component" value="Chromosome"/>
</dbReference>
<evidence type="ECO:0000313" key="1">
    <source>
        <dbReference type="EMBL" id="WKC72024.1"/>
    </source>
</evidence>
<accession>A0ABY9E2W3</accession>
<gene>
    <name evidence="1" type="ORF">TPLL2_0133a</name>
</gene>
<reference evidence="1 2" key="1">
    <citation type="submission" date="2022-05" db="EMBL/GenBank/DDBJ databases">
        <title>Treponema leporis L2 test.</title>
        <authorList>
            <person name="Cejkova D."/>
        </authorList>
    </citation>
    <scope>NUCLEOTIDE SEQUENCE [LARGE SCALE GENOMIC DNA]</scope>
    <source>
        <strain evidence="1 2">L2</strain>
    </source>
</reference>
<protein>
    <submittedName>
        <fullName evidence="1">Uncharacterized protein</fullName>
    </submittedName>
</protein>
<evidence type="ECO:0000313" key="2">
    <source>
        <dbReference type="Proteomes" id="UP001321460"/>
    </source>
</evidence>
<sequence length="51" mass="5351">MRKNLLGQNVTGAHWVCSGGAWGTVWVPRAMGARGATLLQKKNSTNVGRGG</sequence>
<organism evidence="1 2">
    <name type="scientific">Treponema paraluiscuniculi</name>
    <dbReference type="NCBI Taxonomy" id="53435"/>
    <lineage>
        <taxon>Bacteria</taxon>
        <taxon>Pseudomonadati</taxon>
        <taxon>Spirochaetota</taxon>
        <taxon>Spirochaetia</taxon>
        <taxon>Spirochaetales</taxon>
        <taxon>Treponemataceae</taxon>
        <taxon>Treponema</taxon>
    </lineage>
</organism>
<proteinExistence type="predicted"/>